<dbReference type="PROSITE" id="PS50943">
    <property type="entry name" value="HTH_CROC1"/>
    <property type="match status" value="1"/>
</dbReference>
<sequence>MSTNSKLPLSDAELEAFEATRDLAAELLQAGEQMRAGLGRVVYSPLIAARKNTGLTSEQFASLFGISVDTLESWEQDRNPPTGAIRTLIAIALRHPEALVAIANQPLEV</sequence>
<name>A0A845GPM1_9BURK</name>
<comment type="caution">
    <text evidence="2">The sequence shown here is derived from an EMBL/GenBank/DDBJ whole genome shotgun (WGS) entry which is preliminary data.</text>
</comment>
<dbReference type="InterPro" id="IPR010982">
    <property type="entry name" value="Lambda_DNA-bd_dom_sf"/>
</dbReference>
<dbReference type="SUPFAM" id="SSF47413">
    <property type="entry name" value="lambda repressor-like DNA-binding domains"/>
    <property type="match status" value="1"/>
</dbReference>
<protein>
    <submittedName>
        <fullName evidence="2">Helix-turn-helix domain-containing protein</fullName>
    </submittedName>
</protein>
<evidence type="ECO:0000259" key="1">
    <source>
        <dbReference type="PROSITE" id="PS50943"/>
    </source>
</evidence>
<evidence type="ECO:0000313" key="3">
    <source>
        <dbReference type="Proteomes" id="UP000447355"/>
    </source>
</evidence>
<dbReference type="GO" id="GO:0003677">
    <property type="term" value="F:DNA binding"/>
    <property type="evidence" value="ECO:0007669"/>
    <property type="project" value="InterPro"/>
</dbReference>
<dbReference type="EMBL" id="WWCX01000022">
    <property type="protein sequence ID" value="MYM95118.1"/>
    <property type="molecule type" value="Genomic_DNA"/>
</dbReference>
<dbReference type="CDD" id="cd00093">
    <property type="entry name" value="HTH_XRE"/>
    <property type="match status" value="1"/>
</dbReference>
<dbReference type="RefSeq" id="WP_161084263.1">
    <property type="nucleotide sequence ID" value="NZ_WWCX01000022.1"/>
</dbReference>
<reference evidence="2" key="1">
    <citation type="submission" date="2019-12" db="EMBL/GenBank/DDBJ databases">
        <title>Novel species isolated from a subtropical stream in China.</title>
        <authorList>
            <person name="Lu H."/>
        </authorList>
    </citation>
    <scope>NUCLEOTIDE SEQUENCE [LARGE SCALE GENOMIC DNA]</scope>
    <source>
        <strain evidence="2">FT81W</strain>
    </source>
</reference>
<accession>A0A845GPM1</accession>
<organism evidence="2 3">
    <name type="scientific">Duganella vulcania</name>
    <dbReference type="NCBI Taxonomy" id="2692166"/>
    <lineage>
        <taxon>Bacteria</taxon>
        <taxon>Pseudomonadati</taxon>
        <taxon>Pseudomonadota</taxon>
        <taxon>Betaproteobacteria</taxon>
        <taxon>Burkholderiales</taxon>
        <taxon>Oxalobacteraceae</taxon>
        <taxon>Telluria group</taxon>
        <taxon>Duganella</taxon>
    </lineage>
</organism>
<dbReference type="InterPro" id="IPR001387">
    <property type="entry name" value="Cro/C1-type_HTH"/>
</dbReference>
<dbReference type="Proteomes" id="UP000447355">
    <property type="component" value="Unassembled WGS sequence"/>
</dbReference>
<evidence type="ECO:0000313" key="2">
    <source>
        <dbReference type="EMBL" id="MYM95118.1"/>
    </source>
</evidence>
<proteinExistence type="predicted"/>
<feature type="domain" description="HTH cro/C1-type" evidence="1">
    <location>
        <begin position="46"/>
        <end position="100"/>
    </location>
</feature>
<dbReference type="AlphaFoldDB" id="A0A845GPM1"/>
<dbReference type="Gene3D" id="1.10.260.40">
    <property type="entry name" value="lambda repressor-like DNA-binding domains"/>
    <property type="match status" value="1"/>
</dbReference>
<gene>
    <name evidence="2" type="ORF">GTP90_14715</name>
</gene>